<dbReference type="Gene3D" id="1.10.3860.10">
    <property type="entry name" value="Sodium:dicarboxylate symporter"/>
    <property type="match status" value="1"/>
</dbReference>
<sequence length="80" mass="8352">MKFRFSFGVQVFVGMAVGLLLGLLARSQGIAGLAEALRIIGESFVQLLKVLVVPLVFTAIVASIAALRDLTNSAGLVVGH</sequence>
<dbReference type="InterPro" id="IPR001991">
    <property type="entry name" value="Na-dicarboxylate_symporter"/>
</dbReference>
<evidence type="ECO:0000256" key="5">
    <source>
        <dbReference type="ARBA" id="ARBA00023136"/>
    </source>
</evidence>
<dbReference type="InterPro" id="IPR036458">
    <property type="entry name" value="Na:dicarbo_symporter_sf"/>
</dbReference>
<feature type="non-terminal residue" evidence="7">
    <location>
        <position position="80"/>
    </location>
</feature>
<dbReference type="EMBL" id="LDTC01000196">
    <property type="protein sequence ID" value="KTW05883.1"/>
    <property type="molecule type" value="Genomic_DNA"/>
</dbReference>
<proteinExistence type="predicted"/>
<dbReference type="AlphaFoldDB" id="A0A147J4A4"/>
<keyword evidence="4 6" id="KW-1133">Transmembrane helix</keyword>
<gene>
    <name evidence="7" type="ORF">NS258_17140</name>
</gene>
<reference evidence="7 8" key="1">
    <citation type="journal article" date="2016" name="Front. Microbiol.">
        <title>Genomic Resource of Rice Seed Associated Bacteria.</title>
        <authorList>
            <person name="Midha S."/>
            <person name="Bansal K."/>
            <person name="Sharma S."/>
            <person name="Kumar N."/>
            <person name="Patil P.P."/>
            <person name="Chaudhry V."/>
            <person name="Patil P.B."/>
        </authorList>
    </citation>
    <scope>NUCLEOTIDE SEQUENCE [LARGE SCALE GENOMIC DNA]</scope>
    <source>
        <strain evidence="7 8">NS258</strain>
    </source>
</reference>
<dbReference type="GO" id="GO:0015293">
    <property type="term" value="F:symporter activity"/>
    <property type="evidence" value="ECO:0007669"/>
    <property type="project" value="InterPro"/>
</dbReference>
<name>A0A147J4A4_9SPHN</name>
<dbReference type="PRINTS" id="PR00173">
    <property type="entry name" value="EDTRNSPORT"/>
</dbReference>
<comment type="subcellular location">
    <subcellularLocation>
        <location evidence="1">Membrane</location>
        <topology evidence="1">Multi-pass membrane protein</topology>
    </subcellularLocation>
</comment>
<evidence type="ECO:0000313" key="7">
    <source>
        <dbReference type="EMBL" id="KTW05883.1"/>
    </source>
</evidence>
<comment type="caution">
    <text evidence="7">The sequence shown here is derived from an EMBL/GenBank/DDBJ whole genome shotgun (WGS) entry which is preliminary data.</text>
</comment>
<keyword evidence="2" id="KW-0813">Transport</keyword>
<keyword evidence="5 6" id="KW-0472">Membrane</keyword>
<protein>
    <submittedName>
        <fullName evidence="7">Sodium:proton antiporter</fullName>
    </submittedName>
</protein>
<dbReference type="PATRIC" id="fig|33051.5.peg.1251"/>
<dbReference type="Proteomes" id="UP000074410">
    <property type="component" value="Unassembled WGS sequence"/>
</dbReference>
<evidence type="ECO:0000256" key="6">
    <source>
        <dbReference type="SAM" id="Phobius"/>
    </source>
</evidence>
<dbReference type="Pfam" id="PF00375">
    <property type="entry name" value="SDF"/>
    <property type="match status" value="1"/>
</dbReference>
<keyword evidence="3 6" id="KW-0812">Transmembrane</keyword>
<evidence type="ECO:0000256" key="2">
    <source>
        <dbReference type="ARBA" id="ARBA00022448"/>
    </source>
</evidence>
<organism evidence="7 8">
    <name type="scientific">Sphingomonas sanguinis</name>
    <dbReference type="NCBI Taxonomy" id="33051"/>
    <lineage>
        <taxon>Bacteria</taxon>
        <taxon>Pseudomonadati</taxon>
        <taxon>Pseudomonadota</taxon>
        <taxon>Alphaproteobacteria</taxon>
        <taxon>Sphingomonadales</taxon>
        <taxon>Sphingomonadaceae</taxon>
        <taxon>Sphingomonas</taxon>
    </lineage>
</organism>
<evidence type="ECO:0000256" key="1">
    <source>
        <dbReference type="ARBA" id="ARBA00004141"/>
    </source>
</evidence>
<dbReference type="GO" id="GO:0016020">
    <property type="term" value="C:membrane"/>
    <property type="evidence" value="ECO:0007669"/>
    <property type="project" value="UniProtKB-SubCell"/>
</dbReference>
<evidence type="ECO:0000313" key="8">
    <source>
        <dbReference type="Proteomes" id="UP000074410"/>
    </source>
</evidence>
<evidence type="ECO:0000256" key="3">
    <source>
        <dbReference type="ARBA" id="ARBA00022692"/>
    </source>
</evidence>
<dbReference type="SUPFAM" id="SSF118215">
    <property type="entry name" value="Proton glutamate symport protein"/>
    <property type="match status" value="1"/>
</dbReference>
<accession>A0A147J4A4</accession>
<feature type="transmembrane region" description="Helical" evidence="6">
    <location>
        <begin position="46"/>
        <end position="67"/>
    </location>
</feature>
<evidence type="ECO:0000256" key="4">
    <source>
        <dbReference type="ARBA" id="ARBA00022989"/>
    </source>
</evidence>
<dbReference type="RefSeq" id="WP_153007091.1">
    <property type="nucleotide sequence ID" value="NZ_LDTC01000196.1"/>
</dbReference>